<evidence type="ECO:0000259" key="3">
    <source>
        <dbReference type="PROSITE" id="PS50887"/>
    </source>
</evidence>
<feature type="domain" description="MHYT" evidence="4">
    <location>
        <begin position="11"/>
        <end position="198"/>
    </location>
</feature>
<reference evidence="5 6" key="1">
    <citation type="submission" date="2020-06" db="EMBL/GenBank/DDBJ databases">
        <authorList>
            <person name="Kim S.-J."/>
            <person name="Park S.-J."/>
        </authorList>
    </citation>
    <scope>NUCLEOTIDE SEQUENCE [LARGE SCALE GENOMIC DNA]</scope>
    <source>
        <strain evidence="5 6">SW-151</strain>
    </source>
</reference>
<protein>
    <submittedName>
        <fullName evidence="5">EAL domain-containing protein</fullName>
    </submittedName>
</protein>
<dbReference type="PANTHER" id="PTHR44757">
    <property type="entry name" value="DIGUANYLATE CYCLASE DGCP"/>
    <property type="match status" value="1"/>
</dbReference>
<feature type="transmembrane region" description="Helical" evidence="1">
    <location>
        <begin position="211"/>
        <end position="236"/>
    </location>
</feature>
<evidence type="ECO:0000256" key="1">
    <source>
        <dbReference type="PROSITE-ProRule" id="PRU00244"/>
    </source>
</evidence>
<keyword evidence="1" id="KW-1133">Transmembrane helix</keyword>
<dbReference type="InterPro" id="IPR052155">
    <property type="entry name" value="Biofilm_reg_signaling"/>
</dbReference>
<dbReference type="Gene3D" id="3.30.70.270">
    <property type="match status" value="1"/>
</dbReference>
<feature type="transmembrane region" description="Helical" evidence="1">
    <location>
        <begin position="77"/>
        <end position="101"/>
    </location>
</feature>
<dbReference type="NCBIfam" id="TIGR00254">
    <property type="entry name" value="GGDEF"/>
    <property type="match status" value="1"/>
</dbReference>
<evidence type="ECO:0000259" key="4">
    <source>
        <dbReference type="PROSITE" id="PS50924"/>
    </source>
</evidence>
<evidence type="ECO:0000313" key="6">
    <source>
        <dbReference type="Proteomes" id="UP000652427"/>
    </source>
</evidence>
<dbReference type="Pfam" id="PF00563">
    <property type="entry name" value="EAL"/>
    <property type="match status" value="1"/>
</dbReference>
<dbReference type="SUPFAM" id="SSF55073">
    <property type="entry name" value="Nucleotide cyclase"/>
    <property type="match status" value="1"/>
</dbReference>
<keyword evidence="1" id="KW-0812">Transmembrane</keyword>
<dbReference type="InterPro" id="IPR035919">
    <property type="entry name" value="EAL_sf"/>
</dbReference>
<feature type="transmembrane region" description="Helical" evidence="1">
    <location>
        <begin position="145"/>
        <end position="161"/>
    </location>
</feature>
<proteinExistence type="predicted"/>
<dbReference type="SUPFAM" id="SSF141868">
    <property type="entry name" value="EAL domain-like"/>
    <property type="match status" value="1"/>
</dbReference>
<feature type="transmembrane region" description="Helical" evidence="1">
    <location>
        <begin position="12"/>
        <end position="34"/>
    </location>
</feature>
<dbReference type="Gene3D" id="3.20.20.450">
    <property type="entry name" value="EAL domain"/>
    <property type="match status" value="1"/>
</dbReference>
<organism evidence="5 6">
    <name type="scientific">Parasphingorhabdus flavimaris</name>
    <dbReference type="NCBI Taxonomy" id="266812"/>
    <lineage>
        <taxon>Bacteria</taxon>
        <taxon>Pseudomonadati</taxon>
        <taxon>Pseudomonadota</taxon>
        <taxon>Alphaproteobacteria</taxon>
        <taxon>Sphingomonadales</taxon>
        <taxon>Sphingomonadaceae</taxon>
        <taxon>Parasphingorhabdus</taxon>
    </lineage>
</organism>
<dbReference type="PROSITE" id="PS50887">
    <property type="entry name" value="GGDEF"/>
    <property type="match status" value="1"/>
</dbReference>
<comment type="caution">
    <text evidence="5">The sequence shown here is derived from an EMBL/GenBank/DDBJ whole genome shotgun (WGS) entry which is preliminary data.</text>
</comment>
<dbReference type="PROSITE" id="PS50883">
    <property type="entry name" value="EAL"/>
    <property type="match status" value="1"/>
</dbReference>
<dbReference type="Pfam" id="PF03707">
    <property type="entry name" value="MHYT"/>
    <property type="match status" value="2"/>
</dbReference>
<dbReference type="RefSeq" id="WP_176279570.1">
    <property type="nucleotide sequence ID" value="NZ_JABWMH010000003.1"/>
</dbReference>
<dbReference type="SMART" id="SM00267">
    <property type="entry name" value="GGDEF"/>
    <property type="match status" value="1"/>
</dbReference>
<dbReference type="PANTHER" id="PTHR44757:SF2">
    <property type="entry name" value="BIOFILM ARCHITECTURE MAINTENANCE PROTEIN MBAA"/>
    <property type="match status" value="1"/>
</dbReference>
<evidence type="ECO:0000313" key="5">
    <source>
        <dbReference type="EMBL" id="NVD28027.1"/>
    </source>
</evidence>
<dbReference type="PROSITE" id="PS50924">
    <property type="entry name" value="MHYT"/>
    <property type="match status" value="1"/>
</dbReference>
<name>A0ABX2N2W4_9SPHN</name>
<dbReference type="CDD" id="cd01948">
    <property type="entry name" value="EAL"/>
    <property type="match status" value="1"/>
</dbReference>
<feature type="transmembrane region" description="Helical" evidence="1">
    <location>
        <begin position="46"/>
        <end position="71"/>
    </location>
</feature>
<feature type="domain" description="GGDEF" evidence="3">
    <location>
        <begin position="282"/>
        <end position="415"/>
    </location>
</feature>
<dbReference type="CDD" id="cd01949">
    <property type="entry name" value="GGDEF"/>
    <property type="match status" value="1"/>
</dbReference>
<dbReference type="InterPro" id="IPR043128">
    <property type="entry name" value="Rev_trsase/Diguanyl_cyclase"/>
</dbReference>
<evidence type="ECO:0000259" key="2">
    <source>
        <dbReference type="PROSITE" id="PS50883"/>
    </source>
</evidence>
<dbReference type="Pfam" id="PF00990">
    <property type="entry name" value="GGDEF"/>
    <property type="match status" value="1"/>
</dbReference>
<feature type="transmembrane region" description="Helical" evidence="1">
    <location>
        <begin position="173"/>
        <end position="191"/>
    </location>
</feature>
<dbReference type="InterPro" id="IPR005330">
    <property type="entry name" value="MHYT_dom"/>
</dbReference>
<dbReference type="SMART" id="SM00052">
    <property type="entry name" value="EAL"/>
    <property type="match status" value="1"/>
</dbReference>
<gene>
    <name evidence="5" type="ORF">HUO14_08940</name>
</gene>
<dbReference type="InterPro" id="IPR001633">
    <property type="entry name" value="EAL_dom"/>
</dbReference>
<dbReference type="EMBL" id="JABWMH010000003">
    <property type="protein sequence ID" value="NVD28027.1"/>
    <property type="molecule type" value="Genomic_DNA"/>
</dbReference>
<feature type="domain" description="EAL" evidence="2">
    <location>
        <begin position="424"/>
        <end position="674"/>
    </location>
</feature>
<dbReference type="InterPro" id="IPR000160">
    <property type="entry name" value="GGDEF_dom"/>
</dbReference>
<keyword evidence="1" id="KW-0472">Membrane</keyword>
<feature type="transmembrane region" description="Helical" evidence="1">
    <location>
        <begin position="108"/>
        <end position="133"/>
    </location>
</feature>
<keyword evidence="6" id="KW-1185">Reference proteome</keyword>
<dbReference type="InterPro" id="IPR029787">
    <property type="entry name" value="Nucleotide_cyclase"/>
</dbReference>
<sequence length="679" mass="73873">MRVLTCLYHEHNLWIVALSALMCLVGCLASMKLFQRTFFESGTVRFQWCFLSAFTAGSAIWATHFIAMLGYRPGVPVTLGGTLTVLSALIAVGGIALGLMVAWTRNRFISVFTGGGIIGLSIAAMHYVGMFAYRADGIVRWLPEYVIASLILTVGFSALTIDRLRKTGDGKNILLPAGSFAAAIVVLHFTGMAAFTVTPLPGVQAGADSDAFLALAAAVAMVALFIIGAGLSTHLLERRTKSKSDERLRHIALHDALTEVANRRAFTEALRIECGKLDKFGRPFALLMIDLDSFKPINDTLGHPAGDIVLQKVAWRLRHAVRRGDMVARIGGDEFAVIAYGLNSEDEAAALAARIVEILGRPYIMQGQVAEIGASVGVSLAPDHGCDPGTLVQYTDIALYTAKRADERGYRLFELTMQEATQRRRLLEVDLRRACMREDFQIAYQPVIDSATGAFTGAEALLRWTCPKRGNVQPSEFIPVAEELGLISRIGAMVLKKACIDAASWPGHLDLAVNISPVQLLDPRLPQTVFQALEDSGFPAARLELEITETALLGNDEIVMRTLTELRDFGIRISLDDFGTGYSSLSYLHRFPINRIKIDKSFVQQLPADAGSASIVRAIAQLGQSLQMKITAEGIETDEQMAFIAEHGCDDVQGFLISRPIDADKIIGLFQRETSKAAA</sequence>
<accession>A0ABX2N2W4</accession>
<dbReference type="Proteomes" id="UP000652427">
    <property type="component" value="Unassembled WGS sequence"/>
</dbReference>